<proteinExistence type="predicted"/>
<name>A0A6H1U100_9CYAN</name>
<gene>
    <name evidence="2" type="ORF">HCG48_14805</name>
</gene>
<dbReference type="KEGG" id="oxy:HCG48_14805"/>
<organism evidence="2 3">
    <name type="scientific">Oxynema aestuarii AP17</name>
    <dbReference type="NCBI Taxonomy" id="2064643"/>
    <lineage>
        <taxon>Bacteria</taxon>
        <taxon>Bacillati</taxon>
        <taxon>Cyanobacteriota</taxon>
        <taxon>Cyanophyceae</taxon>
        <taxon>Oscillatoriophycideae</taxon>
        <taxon>Oscillatoriales</taxon>
        <taxon>Oscillatoriaceae</taxon>
        <taxon>Oxynema</taxon>
        <taxon>Oxynema aestuarii</taxon>
    </lineage>
</organism>
<evidence type="ECO:0000313" key="3">
    <source>
        <dbReference type="Proteomes" id="UP000500857"/>
    </source>
</evidence>
<evidence type="ECO:0000313" key="2">
    <source>
        <dbReference type="EMBL" id="QIZ71693.1"/>
    </source>
</evidence>
<feature type="transmembrane region" description="Helical" evidence="1">
    <location>
        <begin position="12"/>
        <end position="31"/>
    </location>
</feature>
<keyword evidence="1" id="KW-0812">Transmembrane</keyword>
<dbReference type="RefSeq" id="WP_168569845.1">
    <property type="nucleotide sequence ID" value="NZ_CP051167.1"/>
</dbReference>
<protein>
    <submittedName>
        <fullName evidence="2">DUF2518 family protein</fullName>
    </submittedName>
</protein>
<keyword evidence="1" id="KW-0472">Membrane</keyword>
<dbReference type="AlphaFoldDB" id="A0A6H1U100"/>
<evidence type="ECO:0000256" key="1">
    <source>
        <dbReference type="SAM" id="Phobius"/>
    </source>
</evidence>
<sequence length="173" mass="18685">MPTTEEFLTASAWSAALAGVLALLAIAAFLFKWGIRFRLVGATGFTIVLTAGLFALGLVPISRVEIPGAVRFTVVYDNGAEQATIAVPPTISRSELEATLQQAASDLFSPGRMSQGTDDLRIRARAIVHPREGVSKPLYIGEVRRSLFVRDDENMTVEIDDRKLAELPKSPAS</sequence>
<keyword evidence="3" id="KW-1185">Reference proteome</keyword>
<feature type="transmembrane region" description="Helical" evidence="1">
    <location>
        <begin position="38"/>
        <end position="61"/>
    </location>
</feature>
<reference evidence="2 3" key="1">
    <citation type="submission" date="2020-04" db="EMBL/GenBank/DDBJ databases">
        <authorList>
            <person name="Basu S."/>
            <person name="Maruthanayagam V."/>
            <person name="Chakraborty S."/>
            <person name="Pramanik A."/>
            <person name="Mukherjee J."/>
            <person name="Brink B."/>
        </authorList>
    </citation>
    <scope>NUCLEOTIDE SEQUENCE [LARGE SCALE GENOMIC DNA]</scope>
    <source>
        <strain evidence="2 3">AP17</strain>
    </source>
</reference>
<dbReference type="EMBL" id="CP051167">
    <property type="protein sequence ID" value="QIZ71693.1"/>
    <property type="molecule type" value="Genomic_DNA"/>
</dbReference>
<dbReference type="Proteomes" id="UP000500857">
    <property type="component" value="Chromosome"/>
</dbReference>
<dbReference type="Pfam" id="PF10726">
    <property type="entry name" value="DUF2518"/>
    <property type="match status" value="1"/>
</dbReference>
<dbReference type="InterPro" id="IPR019664">
    <property type="entry name" value="Uncharacterised_Ycf51"/>
</dbReference>
<keyword evidence="1" id="KW-1133">Transmembrane helix</keyword>
<accession>A0A6H1U100</accession>